<evidence type="ECO:0000256" key="1">
    <source>
        <dbReference type="SAM" id="MobiDB-lite"/>
    </source>
</evidence>
<dbReference type="EMBL" id="JANPWB010000011">
    <property type="protein sequence ID" value="KAJ1133305.1"/>
    <property type="molecule type" value="Genomic_DNA"/>
</dbReference>
<evidence type="ECO:0000313" key="2">
    <source>
        <dbReference type="EMBL" id="KAJ1133305.1"/>
    </source>
</evidence>
<proteinExistence type="predicted"/>
<feature type="compositionally biased region" description="Basic residues" evidence="1">
    <location>
        <begin position="206"/>
        <end position="218"/>
    </location>
</feature>
<evidence type="ECO:0000313" key="3">
    <source>
        <dbReference type="Proteomes" id="UP001066276"/>
    </source>
</evidence>
<feature type="region of interest" description="Disordered" evidence="1">
    <location>
        <begin position="85"/>
        <end position="132"/>
    </location>
</feature>
<dbReference type="AlphaFoldDB" id="A0AAV7PZ74"/>
<gene>
    <name evidence="2" type="ORF">NDU88_011601</name>
</gene>
<name>A0AAV7PZ74_PLEWA</name>
<accession>A0AAV7PZ74</accession>
<dbReference type="Proteomes" id="UP001066276">
    <property type="component" value="Chromosome 7"/>
</dbReference>
<comment type="caution">
    <text evidence="2">The sequence shown here is derived from an EMBL/GenBank/DDBJ whole genome shotgun (WGS) entry which is preliminary data.</text>
</comment>
<sequence>MDFTDASGLSSPFGSSQGWELAAAFFFSPPRSGPEGPPKYFGRFLPRSQARAATNLKGPLRGFTSTACLRTGLLLARLSRWTQREPRGLSVPPPRQRHHSQACCKAATRPRRRVDPRRSPVPGHTPPGAAAGLTSARPLCTLCSSALGHTLPEAAAGLHVRPPALRSTGVGAAVSRPACVSSRLLWSLRRSRAAGGSPGAPLNRARQAHARLHHRMRQ</sequence>
<keyword evidence="3" id="KW-1185">Reference proteome</keyword>
<protein>
    <submittedName>
        <fullName evidence="2">Uncharacterized protein</fullName>
    </submittedName>
</protein>
<reference evidence="2" key="1">
    <citation type="journal article" date="2022" name="bioRxiv">
        <title>Sequencing and chromosome-scale assembly of the giantPleurodeles waltlgenome.</title>
        <authorList>
            <person name="Brown T."/>
            <person name="Elewa A."/>
            <person name="Iarovenko S."/>
            <person name="Subramanian E."/>
            <person name="Araus A.J."/>
            <person name="Petzold A."/>
            <person name="Susuki M."/>
            <person name="Suzuki K.-i.T."/>
            <person name="Hayashi T."/>
            <person name="Toyoda A."/>
            <person name="Oliveira C."/>
            <person name="Osipova E."/>
            <person name="Leigh N.D."/>
            <person name="Simon A."/>
            <person name="Yun M.H."/>
        </authorList>
    </citation>
    <scope>NUCLEOTIDE SEQUENCE</scope>
    <source>
        <strain evidence="2">20211129_DDA</strain>
        <tissue evidence="2">Liver</tissue>
    </source>
</reference>
<feature type="region of interest" description="Disordered" evidence="1">
    <location>
        <begin position="192"/>
        <end position="218"/>
    </location>
</feature>
<organism evidence="2 3">
    <name type="scientific">Pleurodeles waltl</name>
    <name type="common">Iberian ribbed newt</name>
    <dbReference type="NCBI Taxonomy" id="8319"/>
    <lineage>
        <taxon>Eukaryota</taxon>
        <taxon>Metazoa</taxon>
        <taxon>Chordata</taxon>
        <taxon>Craniata</taxon>
        <taxon>Vertebrata</taxon>
        <taxon>Euteleostomi</taxon>
        <taxon>Amphibia</taxon>
        <taxon>Batrachia</taxon>
        <taxon>Caudata</taxon>
        <taxon>Salamandroidea</taxon>
        <taxon>Salamandridae</taxon>
        <taxon>Pleurodelinae</taxon>
        <taxon>Pleurodeles</taxon>
    </lineage>
</organism>